<proteinExistence type="predicted"/>
<dbReference type="Gene3D" id="3.10.260.10">
    <property type="entry name" value="Transcription regulator HTH, APSES-type DNA-binding domain"/>
    <property type="match status" value="1"/>
</dbReference>
<feature type="region of interest" description="Disordered" evidence="1">
    <location>
        <begin position="148"/>
        <end position="178"/>
    </location>
</feature>
<evidence type="ECO:0000256" key="2">
    <source>
        <dbReference type="SAM" id="Phobius"/>
    </source>
</evidence>
<gene>
    <name evidence="4" type="ORF">BDZ90DRAFT_277374</name>
</gene>
<dbReference type="GO" id="GO:0044820">
    <property type="term" value="P:mitotic telomere tethering at nuclear periphery"/>
    <property type="evidence" value="ECO:0007669"/>
    <property type="project" value="TreeGrafter"/>
</dbReference>
<dbReference type="GO" id="GO:0070197">
    <property type="term" value="P:meiotic attachment of telomere to nuclear envelope"/>
    <property type="evidence" value="ECO:0007669"/>
    <property type="project" value="InterPro"/>
</dbReference>
<keyword evidence="2" id="KW-0472">Membrane</keyword>
<feature type="domain" description="HTH APSES-type" evidence="3">
    <location>
        <begin position="83"/>
        <end position="226"/>
    </location>
</feature>
<feature type="compositionally biased region" description="Low complexity" evidence="1">
    <location>
        <begin position="1"/>
        <end position="20"/>
    </location>
</feature>
<feature type="region of interest" description="Disordered" evidence="1">
    <location>
        <begin position="239"/>
        <end position="294"/>
    </location>
</feature>
<keyword evidence="2" id="KW-1133">Transmembrane helix</keyword>
<dbReference type="InterPro" id="IPR037548">
    <property type="entry name" value="Bqt4"/>
</dbReference>
<evidence type="ECO:0000259" key="3">
    <source>
        <dbReference type="PROSITE" id="PS51299"/>
    </source>
</evidence>
<evidence type="ECO:0000313" key="5">
    <source>
        <dbReference type="Proteomes" id="UP000245884"/>
    </source>
</evidence>
<feature type="region of interest" description="Disordered" evidence="1">
    <location>
        <begin position="331"/>
        <end position="365"/>
    </location>
</feature>
<dbReference type="OrthoDB" id="1935484at2759"/>
<name>A0A316V086_9BASI</name>
<feature type="compositionally biased region" description="Low complexity" evidence="1">
    <location>
        <begin position="28"/>
        <end position="46"/>
    </location>
</feature>
<dbReference type="PANTHER" id="PTHR38044:SF1">
    <property type="entry name" value="BOUQUET FORMATION PROTEIN 4"/>
    <property type="match status" value="1"/>
</dbReference>
<sequence>MAPTSSSSTSTPRRATTPRKSTPRRARSSSVASNVSRSSSKPPSTRGKAAANKKDGRPALPTEKNPKLPADPVPVKLQIIRREERDIIIGRVKLDTVNGKDHGFLLKRFDTNAIAASSMFQLAFPYADGAAEAAEMAYLDRKFDTDRANGGMITKPRTPKRGRPKKNPAPEDEADTKVLPEGSTGVRLQGTWLPCEDAVEIAEEYGLLTYAQPLIDAKAVHLENGPQLVGADNVAVSTAAKGGESPSATTPRKRQRTAAKAEDSEADESTSTTASPKASRGRKSKAATKAAENGEGVIKSTTTKIAAAAGLTQKEIDEQIKKSKDLAKDVQAAAKKATTGSSSTSPSTRGRKRRASNERPTADLDHLADDSSVNFVSRQVRRGTRAVRRRPVVSAAGAMGAAAAAGVGALAWFAGGNVDVAQSLLQQGLTHLQGFFF</sequence>
<dbReference type="PANTHER" id="PTHR38044">
    <property type="entry name" value="BOUQUET FORMATION PROTEIN 4"/>
    <property type="match status" value="1"/>
</dbReference>
<dbReference type="EMBL" id="KZ819662">
    <property type="protein sequence ID" value="PWN30956.1"/>
    <property type="molecule type" value="Genomic_DNA"/>
</dbReference>
<feature type="compositionally biased region" description="Basic residues" evidence="1">
    <location>
        <begin position="157"/>
        <end position="166"/>
    </location>
</feature>
<dbReference type="InterPro" id="IPR036887">
    <property type="entry name" value="HTH_APSES_sf"/>
</dbReference>
<feature type="transmembrane region" description="Helical" evidence="2">
    <location>
        <begin position="392"/>
        <end position="414"/>
    </location>
</feature>
<dbReference type="AlphaFoldDB" id="A0A316V086"/>
<keyword evidence="5" id="KW-1185">Reference proteome</keyword>
<dbReference type="Proteomes" id="UP000245884">
    <property type="component" value="Unassembled WGS sequence"/>
</dbReference>
<organism evidence="4 5">
    <name type="scientific">Jaminaea rosea</name>
    <dbReference type="NCBI Taxonomy" id="1569628"/>
    <lineage>
        <taxon>Eukaryota</taxon>
        <taxon>Fungi</taxon>
        <taxon>Dikarya</taxon>
        <taxon>Basidiomycota</taxon>
        <taxon>Ustilaginomycotina</taxon>
        <taxon>Exobasidiomycetes</taxon>
        <taxon>Microstromatales</taxon>
        <taxon>Microstromatales incertae sedis</taxon>
        <taxon>Jaminaea</taxon>
    </lineage>
</organism>
<dbReference type="PROSITE" id="PS51299">
    <property type="entry name" value="HTH_APSES"/>
    <property type="match status" value="1"/>
</dbReference>
<feature type="compositionally biased region" description="Basic and acidic residues" evidence="1">
    <location>
        <begin position="355"/>
        <end position="365"/>
    </location>
</feature>
<feature type="compositionally biased region" description="Low complexity" evidence="1">
    <location>
        <begin position="332"/>
        <end position="348"/>
    </location>
</feature>
<dbReference type="GO" id="GO:0003677">
    <property type="term" value="F:DNA binding"/>
    <property type="evidence" value="ECO:0007669"/>
    <property type="project" value="InterPro"/>
</dbReference>
<dbReference type="GeneID" id="37030825"/>
<feature type="region of interest" description="Disordered" evidence="1">
    <location>
        <begin position="1"/>
        <end position="71"/>
    </location>
</feature>
<reference evidence="4 5" key="1">
    <citation type="journal article" date="2018" name="Mol. Biol. Evol.">
        <title>Broad Genomic Sampling Reveals a Smut Pathogenic Ancestry of the Fungal Clade Ustilaginomycotina.</title>
        <authorList>
            <person name="Kijpornyongpan T."/>
            <person name="Mondo S.J."/>
            <person name="Barry K."/>
            <person name="Sandor L."/>
            <person name="Lee J."/>
            <person name="Lipzen A."/>
            <person name="Pangilinan J."/>
            <person name="LaButti K."/>
            <person name="Hainaut M."/>
            <person name="Henrissat B."/>
            <person name="Grigoriev I.V."/>
            <person name="Spatafora J.W."/>
            <person name="Aime M.C."/>
        </authorList>
    </citation>
    <scope>NUCLEOTIDE SEQUENCE [LARGE SCALE GENOMIC DNA]</scope>
    <source>
        <strain evidence="4 5">MCA 5214</strain>
    </source>
</reference>
<dbReference type="GO" id="GO:1990862">
    <property type="term" value="C:nuclear membrane complex Bqt3-Bqt4"/>
    <property type="evidence" value="ECO:0007669"/>
    <property type="project" value="InterPro"/>
</dbReference>
<protein>
    <recommendedName>
        <fullName evidence="3">HTH APSES-type domain-containing protein</fullName>
    </recommendedName>
</protein>
<keyword evidence="2" id="KW-0812">Transmembrane</keyword>
<evidence type="ECO:0000256" key="1">
    <source>
        <dbReference type="SAM" id="MobiDB-lite"/>
    </source>
</evidence>
<dbReference type="RefSeq" id="XP_025365568.1">
    <property type="nucleotide sequence ID" value="XM_025509002.1"/>
</dbReference>
<dbReference type="SUPFAM" id="SSF54616">
    <property type="entry name" value="DNA-binding domain of Mlu1-box binding protein MBP1"/>
    <property type="match status" value="1"/>
</dbReference>
<dbReference type="InterPro" id="IPR003163">
    <property type="entry name" value="Tscrpt_reg_HTH_APSES-type"/>
</dbReference>
<dbReference type="STRING" id="1569628.A0A316V086"/>
<accession>A0A316V086</accession>
<evidence type="ECO:0000313" key="4">
    <source>
        <dbReference type="EMBL" id="PWN30956.1"/>
    </source>
</evidence>